<comment type="caution">
    <text evidence="2">The sequence shown here is derived from an EMBL/GenBank/DDBJ whole genome shotgun (WGS) entry which is preliminary data.</text>
</comment>
<keyword evidence="3" id="KW-1185">Reference proteome</keyword>
<dbReference type="AlphaFoldDB" id="A0AAE3XK83"/>
<evidence type="ECO:0000313" key="2">
    <source>
        <dbReference type="EMBL" id="MDR6237518.1"/>
    </source>
</evidence>
<keyword evidence="1" id="KW-0812">Transmembrane</keyword>
<feature type="transmembrane region" description="Helical" evidence="1">
    <location>
        <begin position="6"/>
        <end position="23"/>
    </location>
</feature>
<accession>A0AAE3XK83</accession>
<dbReference type="EMBL" id="JAVDQD010000001">
    <property type="protein sequence ID" value="MDR6237518.1"/>
    <property type="molecule type" value="Genomic_DNA"/>
</dbReference>
<sequence>MEFNNTELIGYLAMVSLIISFSFRDVNKLRIVNTFACTCFVVYGMLLKAYPVAISNFIIIVINIVQLVRGNSKKDS</sequence>
<evidence type="ECO:0000256" key="1">
    <source>
        <dbReference type="SAM" id="Phobius"/>
    </source>
</evidence>
<reference evidence="2" key="1">
    <citation type="submission" date="2023-07" db="EMBL/GenBank/DDBJ databases">
        <title>Genomic Encyclopedia of Type Strains, Phase IV (KMG-IV): sequencing the most valuable type-strain genomes for metagenomic binning, comparative biology and taxonomic classification.</title>
        <authorList>
            <person name="Goeker M."/>
        </authorList>
    </citation>
    <scope>NUCLEOTIDE SEQUENCE</scope>
    <source>
        <strain evidence="2">DSM 26174</strain>
    </source>
</reference>
<keyword evidence="1" id="KW-0472">Membrane</keyword>
<evidence type="ECO:0000313" key="3">
    <source>
        <dbReference type="Proteomes" id="UP001185092"/>
    </source>
</evidence>
<gene>
    <name evidence="2" type="ORF">HNQ88_000494</name>
</gene>
<name>A0AAE3XK83_9BACT</name>
<keyword evidence="1" id="KW-1133">Transmembrane helix</keyword>
<proteinExistence type="predicted"/>
<protein>
    <submittedName>
        <fullName evidence="2">Uncharacterized protein with PQ loop repeat</fullName>
    </submittedName>
</protein>
<organism evidence="2 3">
    <name type="scientific">Aureibacter tunicatorum</name>
    <dbReference type="NCBI Taxonomy" id="866807"/>
    <lineage>
        <taxon>Bacteria</taxon>
        <taxon>Pseudomonadati</taxon>
        <taxon>Bacteroidota</taxon>
        <taxon>Cytophagia</taxon>
        <taxon>Cytophagales</taxon>
        <taxon>Persicobacteraceae</taxon>
        <taxon>Aureibacter</taxon>
    </lineage>
</organism>
<dbReference type="Proteomes" id="UP001185092">
    <property type="component" value="Unassembled WGS sequence"/>
</dbReference>
<dbReference type="RefSeq" id="WP_309936982.1">
    <property type="nucleotide sequence ID" value="NZ_AP025305.1"/>
</dbReference>